<name>A0ABD2LE97_9BILA</name>
<protein>
    <submittedName>
        <fullName evidence="2">Uncharacterized protein</fullName>
    </submittedName>
</protein>
<evidence type="ECO:0000313" key="3">
    <source>
        <dbReference type="Proteomes" id="UP001620626"/>
    </source>
</evidence>
<feature type="compositionally biased region" description="Acidic residues" evidence="1">
    <location>
        <begin position="29"/>
        <end position="45"/>
    </location>
</feature>
<accession>A0ABD2LE97</accession>
<reference evidence="2 3" key="1">
    <citation type="submission" date="2024-10" db="EMBL/GenBank/DDBJ databases">
        <authorList>
            <person name="Kim D."/>
        </authorList>
    </citation>
    <scope>NUCLEOTIDE SEQUENCE [LARGE SCALE GENOMIC DNA]</scope>
    <source>
        <strain evidence="2">BH-2024</strain>
    </source>
</reference>
<organism evidence="2 3">
    <name type="scientific">Heterodera trifolii</name>
    <dbReference type="NCBI Taxonomy" id="157864"/>
    <lineage>
        <taxon>Eukaryota</taxon>
        <taxon>Metazoa</taxon>
        <taxon>Ecdysozoa</taxon>
        <taxon>Nematoda</taxon>
        <taxon>Chromadorea</taxon>
        <taxon>Rhabditida</taxon>
        <taxon>Tylenchina</taxon>
        <taxon>Tylenchomorpha</taxon>
        <taxon>Tylenchoidea</taxon>
        <taxon>Heteroderidae</taxon>
        <taxon>Heteroderinae</taxon>
        <taxon>Heterodera</taxon>
    </lineage>
</organism>
<dbReference type="Proteomes" id="UP001620626">
    <property type="component" value="Unassembled WGS sequence"/>
</dbReference>
<evidence type="ECO:0000313" key="2">
    <source>
        <dbReference type="EMBL" id="KAL3113537.1"/>
    </source>
</evidence>
<feature type="region of interest" description="Disordered" evidence="1">
    <location>
        <begin position="1"/>
        <end position="59"/>
    </location>
</feature>
<feature type="compositionally biased region" description="Polar residues" evidence="1">
    <location>
        <begin position="46"/>
        <end position="58"/>
    </location>
</feature>
<keyword evidence="3" id="KW-1185">Reference proteome</keyword>
<proteinExistence type="predicted"/>
<gene>
    <name evidence="2" type="ORF">niasHT_013056</name>
</gene>
<dbReference type="EMBL" id="JBICBT010000444">
    <property type="protein sequence ID" value="KAL3113537.1"/>
    <property type="molecule type" value="Genomic_DNA"/>
</dbReference>
<comment type="caution">
    <text evidence="2">The sequence shown here is derived from an EMBL/GenBank/DDBJ whole genome shotgun (WGS) entry which is preliminary data.</text>
</comment>
<dbReference type="AlphaFoldDB" id="A0ABD2LE97"/>
<feature type="compositionally biased region" description="Basic and acidic residues" evidence="1">
    <location>
        <begin position="1"/>
        <end position="21"/>
    </location>
</feature>
<sequence length="80" mass="9324">MNAGEEKGEERDARRGNERRFISHPNIFCDDDDDDDDEDDYEEDGQNGNKNGRMTQQNEELDKIAISTWALLRQQQSTVF</sequence>
<evidence type="ECO:0000256" key="1">
    <source>
        <dbReference type="SAM" id="MobiDB-lite"/>
    </source>
</evidence>